<organism evidence="10 11">
    <name type="scientific">Psophocarpus tetragonolobus</name>
    <name type="common">Winged bean</name>
    <name type="synonym">Dolichos tetragonolobus</name>
    <dbReference type="NCBI Taxonomy" id="3891"/>
    <lineage>
        <taxon>Eukaryota</taxon>
        <taxon>Viridiplantae</taxon>
        <taxon>Streptophyta</taxon>
        <taxon>Embryophyta</taxon>
        <taxon>Tracheophyta</taxon>
        <taxon>Spermatophyta</taxon>
        <taxon>Magnoliopsida</taxon>
        <taxon>eudicotyledons</taxon>
        <taxon>Gunneridae</taxon>
        <taxon>Pentapetalae</taxon>
        <taxon>rosids</taxon>
        <taxon>fabids</taxon>
        <taxon>Fabales</taxon>
        <taxon>Fabaceae</taxon>
        <taxon>Papilionoideae</taxon>
        <taxon>50 kb inversion clade</taxon>
        <taxon>NPAAA clade</taxon>
        <taxon>indigoferoid/millettioid clade</taxon>
        <taxon>Phaseoleae</taxon>
        <taxon>Psophocarpus</taxon>
    </lineage>
</organism>
<dbReference type="GO" id="GO:0004497">
    <property type="term" value="F:monooxygenase activity"/>
    <property type="evidence" value="ECO:0007669"/>
    <property type="project" value="UniProtKB-KW"/>
</dbReference>
<keyword evidence="5" id="KW-0479">Metal-binding</keyword>
<dbReference type="EMBL" id="JAYMYS010000002">
    <property type="protein sequence ID" value="KAK7404622.1"/>
    <property type="molecule type" value="Genomic_DNA"/>
</dbReference>
<evidence type="ECO:0000256" key="7">
    <source>
        <dbReference type="ARBA" id="ARBA00023004"/>
    </source>
</evidence>
<dbReference type="Proteomes" id="UP001386955">
    <property type="component" value="Unassembled WGS sequence"/>
</dbReference>
<dbReference type="InterPro" id="IPR036396">
    <property type="entry name" value="Cyt_P450_sf"/>
</dbReference>
<comment type="similarity">
    <text evidence="3">Belongs to the cytochrome P450 family.</text>
</comment>
<evidence type="ECO:0000256" key="3">
    <source>
        <dbReference type="ARBA" id="ARBA00010617"/>
    </source>
</evidence>
<evidence type="ECO:0000256" key="6">
    <source>
        <dbReference type="ARBA" id="ARBA00023002"/>
    </source>
</evidence>
<dbReference type="PANTHER" id="PTHR47943:SF8">
    <property type="entry name" value="CYTOCHROME P450"/>
    <property type="match status" value="1"/>
</dbReference>
<keyword evidence="8" id="KW-0503">Monooxygenase</keyword>
<evidence type="ECO:0000256" key="5">
    <source>
        <dbReference type="ARBA" id="ARBA00022723"/>
    </source>
</evidence>
<keyword evidence="9" id="KW-0472">Membrane</keyword>
<dbReference type="Pfam" id="PF00067">
    <property type="entry name" value="p450"/>
    <property type="match status" value="1"/>
</dbReference>
<reference evidence="10 11" key="1">
    <citation type="submission" date="2024-01" db="EMBL/GenBank/DDBJ databases">
        <title>The genomes of 5 underutilized Papilionoideae crops provide insights into root nodulation and disease resistanc.</title>
        <authorList>
            <person name="Jiang F."/>
        </authorList>
    </citation>
    <scope>NUCLEOTIDE SEQUENCE [LARGE SCALE GENOMIC DNA]</scope>
    <source>
        <strain evidence="10">DUOXIRENSHENG_FW03</strain>
        <tissue evidence="10">Leaves</tissue>
    </source>
</reference>
<evidence type="ECO:0000256" key="4">
    <source>
        <dbReference type="ARBA" id="ARBA00022617"/>
    </source>
</evidence>
<name>A0AAN9T0Y3_PSOTE</name>
<comment type="subcellular location">
    <subcellularLocation>
        <location evidence="2">Membrane</location>
    </subcellularLocation>
</comment>
<evidence type="ECO:0000256" key="9">
    <source>
        <dbReference type="ARBA" id="ARBA00023136"/>
    </source>
</evidence>
<dbReference type="InterPro" id="IPR001128">
    <property type="entry name" value="Cyt_P450"/>
</dbReference>
<comment type="cofactor">
    <cofactor evidence="1">
        <name>heme</name>
        <dbReference type="ChEBI" id="CHEBI:30413"/>
    </cofactor>
</comment>
<accession>A0AAN9T0Y3</accession>
<comment type="caution">
    <text evidence="10">The sequence shown here is derived from an EMBL/GenBank/DDBJ whole genome shotgun (WGS) entry which is preliminary data.</text>
</comment>
<evidence type="ECO:0000256" key="8">
    <source>
        <dbReference type="ARBA" id="ARBA00023033"/>
    </source>
</evidence>
<keyword evidence="11" id="KW-1185">Reference proteome</keyword>
<evidence type="ECO:0000256" key="2">
    <source>
        <dbReference type="ARBA" id="ARBA00004370"/>
    </source>
</evidence>
<protein>
    <recommendedName>
        <fullName evidence="12">Cytochrome P450</fullName>
    </recommendedName>
</protein>
<dbReference type="GO" id="GO:0020037">
    <property type="term" value="F:heme binding"/>
    <property type="evidence" value="ECO:0007669"/>
    <property type="project" value="InterPro"/>
</dbReference>
<dbReference type="AlphaFoldDB" id="A0AAN9T0Y3"/>
<dbReference type="Gene3D" id="1.10.630.10">
    <property type="entry name" value="Cytochrome P450"/>
    <property type="match status" value="1"/>
</dbReference>
<evidence type="ECO:0000313" key="11">
    <source>
        <dbReference type="Proteomes" id="UP001386955"/>
    </source>
</evidence>
<gene>
    <name evidence="10" type="ORF">VNO78_05577</name>
</gene>
<dbReference type="PANTHER" id="PTHR47943">
    <property type="entry name" value="CYTOCHROME P450 93A3-LIKE"/>
    <property type="match status" value="1"/>
</dbReference>
<evidence type="ECO:0000256" key="1">
    <source>
        <dbReference type="ARBA" id="ARBA00001971"/>
    </source>
</evidence>
<evidence type="ECO:0000313" key="10">
    <source>
        <dbReference type="EMBL" id="KAK7404622.1"/>
    </source>
</evidence>
<evidence type="ECO:0008006" key="12">
    <source>
        <dbReference type="Google" id="ProtNLM"/>
    </source>
</evidence>
<dbReference type="GO" id="GO:0005506">
    <property type="term" value="F:iron ion binding"/>
    <property type="evidence" value="ECO:0007669"/>
    <property type="project" value="InterPro"/>
</dbReference>
<keyword evidence="6" id="KW-0560">Oxidoreductase</keyword>
<dbReference type="SUPFAM" id="SSF48264">
    <property type="entry name" value="Cytochrome P450"/>
    <property type="match status" value="1"/>
</dbReference>
<sequence length="101" mass="11475">MFLSACLLKLLFDRTHTPKAYLKHPPSPPGKPIIGHLHLLKPLIHHAFRELSLRYGPLLWLRLGSVKFLVVSTPTLAREFLKTNEQNDVNSEPCQIIDLAT</sequence>
<proteinExistence type="inferred from homology"/>
<dbReference type="GO" id="GO:0016705">
    <property type="term" value="F:oxidoreductase activity, acting on paired donors, with incorporation or reduction of molecular oxygen"/>
    <property type="evidence" value="ECO:0007669"/>
    <property type="project" value="InterPro"/>
</dbReference>
<dbReference type="GO" id="GO:0016020">
    <property type="term" value="C:membrane"/>
    <property type="evidence" value="ECO:0007669"/>
    <property type="project" value="UniProtKB-SubCell"/>
</dbReference>
<keyword evidence="4" id="KW-0349">Heme</keyword>
<keyword evidence="7" id="KW-0408">Iron</keyword>